<protein>
    <submittedName>
        <fullName evidence="2">Rhodanese-like domain-containing protein</fullName>
    </submittedName>
</protein>
<organism evidence="2 3">
    <name type="scientific">Bdellovibrio svalbardensis</name>
    <dbReference type="NCBI Taxonomy" id="2972972"/>
    <lineage>
        <taxon>Bacteria</taxon>
        <taxon>Pseudomonadati</taxon>
        <taxon>Bdellovibrionota</taxon>
        <taxon>Bdellovibrionia</taxon>
        <taxon>Bdellovibrionales</taxon>
        <taxon>Pseudobdellovibrionaceae</taxon>
        <taxon>Bdellovibrio</taxon>
    </lineage>
</organism>
<dbReference type="CDD" id="cd00158">
    <property type="entry name" value="RHOD"/>
    <property type="match status" value="1"/>
</dbReference>
<comment type="caution">
    <text evidence="2">The sequence shown here is derived from an EMBL/GenBank/DDBJ whole genome shotgun (WGS) entry which is preliminary data.</text>
</comment>
<dbReference type="SUPFAM" id="SSF52821">
    <property type="entry name" value="Rhodanese/Cell cycle control phosphatase"/>
    <property type="match status" value="1"/>
</dbReference>
<evidence type="ECO:0000313" key="3">
    <source>
        <dbReference type="Proteomes" id="UP001152321"/>
    </source>
</evidence>
<feature type="domain" description="Rhodanese" evidence="1">
    <location>
        <begin position="12"/>
        <end position="103"/>
    </location>
</feature>
<dbReference type="InterPro" id="IPR050229">
    <property type="entry name" value="GlpE_sulfurtransferase"/>
</dbReference>
<evidence type="ECO:0000259" key="1">
    <source>
        <dbReference type="PROSITE" id="PS50206"/>
    </source>
</evidence>
<dbReference type="Proteomes" id="UP001152321">
    <property type="component" value="Unassembled WGS sequence"/>
</dbReference>
<dbReference type="InterPro" id="IPR001763">
    <property type="entry name" value="Rhodanese-like_dom"/>
</dbReference>
<accession>A0ABT6DLK9</accession>
<name>A0ABT6DLK9_9BACT</name>
<reference evidence="2" key="1">
    <citation type="submission" date="2022-08" db="EMBL/GenBank/DDBJ databases">
        <title>Novel Bdellovibrio Species Isolated from Svalbard: Designation Bdellovibrio svalbardensis.</title>
        <authorList>
            <person name="Mitchell R.J."/>
            <person name="Choi S.Y."/>
        </authorList>
    </citation>
    <scope>NUCLEOTIDE SEQUENCE</scope>
    <source>
        <strain evidence="2">PAP01</strain>
    </source>
</reference>
<dbReference type="PANTHER" id="PTHR43031">
    <property type="entry name" value="FAD-DEPENDENT OXIDOREDUCTASE"/>
    <property type="match status" value="1"/>
</dbReference>
<dbReference type="PANTHER" id="PTHR43031:SF16">
    <property type="entry name" value="OXIDOREDUCTASE"/>
    <property type="match status" value="1"/>
</dbReference>
<dbReference type="Gene3D" id="3.40.250.10">
    <property type="entry name" value="Rhodanese-like domain"/>
    <property type="match status" value="1"/>
</dbReference>
<dbReference type="SMART" id="SM00450">
    <property type="entry name" value="RHOD"/>
    <property type="match status" value="1"/>
</dbReference>
<sequence>MREITCQEVHEQRNKVRIIDVRTPEEFKGELGHIENAELVTLGPDLINFLNTLNRDESVVFVCRSGARSGQTTLLSEEMGFRQTSNMLGGMIQWNNLNLPVVKE</sequence>
<dbReference type="EMBL" id="JANRMI010000004">
    <property type="protein sequence ID" value="MDG0817765.1"/>
    <property type="molecule type" value="Genomic_DNA"/>
</dbReference>
<dbReference type="Pfam" id="PF00581">
    <property type="entry name" value="Rhodanese"/>
    <property type="match status" value="1"/>
</dbReference>
<proteinExistence type="predicted"/>
<dbReference type="PROSITE" id="PS50206">
    <property type="entry name" value="RHODANESE_3"/>
    <property type="match status" value="1"/>
</dbReference>
<keyword evidence="3" id="KW-1185">Reference proteome</keyword>
<evidence type="ECO:0000313" key="2">
    <source>
        <dbReference type="EMBL" id="MDG0817765.1"/>
    </source>
</evidence>
<dbReference type="RefSeq" id="WP_277579236.1">
    <property type="nucleotide sequence ID" value="NZ_JANRMI010000004.1"/>
</dbReference>
<gene>
    <name evidence="2" type="ORF">NWE73_15395</name>
</gene>
<dbReference type="InterPro" id="IPR036873">
    <property type="entry name" value="Rhodanese-like_dom_sf"/>
</dbReference>